<dbReference type="Proteomes" id="UP000038040">
    <property type="component" value="Unplaced"/>
</dbReference>
<protein>
    <submittedName>
        <fullName evidence="10">Ig-like domain-containing protein</fullName>
    </submittedName>
</protein>
<gene>
    <name evidence="7" type="ORF">DME_LOCUS7788</name>
</gene>
<name>A0A0N4U9L1_DRAME</name>
<dbReference type="InterPro" id="IPR013783">
    <property type="entry name" value="Ig-like_fold"/>
</dbReference>
<comment type="subcellular location">
    <subcellularLocation>
        <location evidence="1">Membrane</location>
        <topology evidence="1">Single-pass type I membrane protein</topology>
    </subcellularLocation>
</comment>
<keyword evidence="4" id="KW-0325">Glycoprotein</keyword>
<dbReference type="Gene3D" id="2.60.40.10">
    <property type="entry name" value="Immunoglobulins"/>
    <property type="match status" value="5"/>
</dbReference>
<dbReference type="PROSITE" id="PS50835">
    <property type="entry name" value="IG_LIKE"/>
    <property type="match status" value="4"/>
</dbReference>
<dbReference type="Pfam" id="PF08205">
    <property type="entry name" value="C2-set_2"/>
    <property type="match status" value="1"/>
</dbReference>
<proteinExistence type="predicted"/>
<evidence type="ECO:0000256" key="5">
    <source>
        <dbReference type="ARBA" id="ARBA00023319"/>
    </source>
</evidence>
<reference evidence="10" key="1">
    <citation type="submission" date="2016-04" db="UniProtKB">
        <authorList>
            <consortium name="WormBaseParasite"/>
        </authorList>
    </citation>
    <scope>IDENTIFICATION</scope>
</reference>
<dbReference type="WBParaSite" id="DME_0000378301-mRNA-1">
    <property type="protein sequence ID" value="DME_0000378301-mRNA-1"/>
    <property type="gene ID" value="DME_0000378301"/>
</dbReference>
<dbReference type="GO" id="GO:0005886">
    <property type="term" value="C:plasma membrane"/>
    <property type="evidence" value="ECO:0007669"/>
    <property type="project" value="TreeGrafter"/>
</dbReference>
<evidence type="ECO:0000256" key="3">
    <source>
        <dbReference type="ARBA" id="ARBA00023157"/>
    </source>
</evidence>
<keyword evidence="2" id="KW-0472">Membrane</keyword>
<feature type="domain" description="Ig-like" evidence="6">
    <location>
        <begin position="1"/>
        <end position="62"/>
    </location>
</feature>
<dbReference type="Pfam" id="PF13895">
    <property type="entry name" value="Ig_2"/>
    <property type="match status" value="1"/>
</dbReference>
<dbReference type="InterPro" id="IPR013162">
    <property type="entry name" value="CD80_C2-set"/>
</dbReference>
<dbReference type="InterPro" id="IPR003599">
    <property type="entry name" value="Ig_sub"/>
</dbReference>
<evidence type="ECO:0000313" key="9">
    <source>
        <dbReference type="Proteomes" id="UP000274756"/>
    </source>
</evidence>
<dbReference type="Pfam" id="PF13927">
    <property type="entry name" value="Ig_3"/>
    <property type="match status" value="2"/>
</dbReference>
<dbReference type="InterPro" id="IPR007110">
    <property type="entry name" value="Ig-like_dom"/>
</dbReference>
<accession>A0A0N4U9L1</accession>
<dbReference type="SMART" id="SM00408">
    <property type="entry name" value="IGc2"/>
    <property type="match status" value="3"/>
</dbReference>
<evidence type="ECO:0000313" key="8">
    <source>
        <dbReference type="Proteomes" id="UP000038040"/>
    </source>
</evidence>
<dbReference type="PANTHER" id="PTHR11640">
    <property type="entry name" value="NEPHRIN"/>
    <property type="match status" value="1"/>
</dbReference>
<dbReference type="OrthoDB" id="6413693at2759"/>
<evidence type="ECO:0000313" key="7">
    <source>
        <dbReference type="EMBL" id="VDN57815.1"/>
    </source>
</evidence>
<dbReference type="EMBL" id="UYYG01001163">
    <property type="protein sequence ID" value="VDN57815.1"/>
    <property type="molecule type" value="Genomic_DNA"/>
</dbReference>
<dbReference type="GO" id="GO:0098609">
    <property type="term" value="P:cell-cell adhesion"/>
    <property type="evidence" value="ECO:0007669"/>
    <property type="project" value="TreeGrafter"/>
</dbReference>
<dbReference type="InterPro" id="IPR051275">
    <property type="entry name" value="Cell_adhesion_signaling"/>
</dbReference>
<keyword evidence="5" id="KW-0393">Immunoglobulin domain</keyword>
<sequence>WVKDGFGLNTDRLIDGIYPRYKIEGSVSKGEYNLRINNISIDDDDIFECQMQAAVNNPTRISNKAKLTVLVEPQLPTMFLEDDVLNVIAGQYIQRSCVSKDGKPPSVIGWAITENNSTSIIRSWLGDSLQKFDISQFKLSTKESQYAHIIEDIRRNTQQLYTVISNISFVPKIDDDGKYLTCITSHATYSSPKSISFALDINFSPVVHIEINEKSEMRENGSAILHCNIKAKPTTNLQIIWFRNDVIIESAKTDVILLPNLNIDHHQSKYTCLVSNIIGESSDSIILNVTYGARIMSTEQHQAVNPGESAMFNCEAIGNPPPKIIWKKIGDGQVIAHGSSLTIESVQSWHRGEYECKATVSGFPSSRLINFLHIKGPPSVSVREEIIAANGETIEIICEVKFYFNKIVRGRPQPQDVIWLLNGSPIEYGRLGSRLQIHQVPRQFGVESKLIVQGVKNSDYGIYNCTAFNELGSDYQTIRLKSKSIIDALIKDPTIKVEPIDGGPYPFPSLNPPGITFSDNYISTMGTNPDFDYIGNSPNFDRLYPRVNNGTAPPANDCFAFDDSMNNHQSYDE</sequence>
<dbReference type="SUPFAM" id="SSF48726">
    <property type="entry name" value="Immunoglobulin"/>
    <property type="match status" value="5"/>
</dbReference>
<evidence type="ECO:0000256" key="1">
    <source>
        <dbReference type="ARBA" id="ARBA00004479"/>
    </source>
</evidence>
<evidence type="ECO:0000313" key="10">
    <source>
        <dbReference type="WBParaSite" id="DME_0000378301-mRNA-1"/>
    </source>
</evidence>
<dbReference type="SMART" id="SM00409">
    <property type="entry name" value="IG"/>
    <property type="match status" value="3"/>
</dbReference>
<dbReference type="InterPro" id="IPR036179">
    <property type="entry name" value="Ig-like_dom_sf"/>
</dbReference>
<dbReference type="GO" id="GO:0005911">
    <property type="term" value="C:cell-cell junction"/>
    <property type="evidence" value="ECO:0007669"/>
    <property type="project" value="TreeGrafter"/>
</dbReference>
<dbReference type="AlphaFoldDB" id="A0A0N4U9L1"/>
<dbReference type="InterPro" id="IPR003598">
    <property type="entry name" value="Ig_sub2"/>
</dbReference>
<keyword evidence="3" id="KW-1015">Disulfide bond</keyword>
<dbReference type="PANTHER" id="PTHR11640:SF31">
    <property type="entry name" value="IRREGULAR CHIASM C-ROUGHEST PROTEIN-RELATED"/>
    <property type="match status" value="1"/>
</dbReference>
<feature type="domain" description="Ig-like" evidence="6">
    <location>
        <begin position="205"/>
        <end position="290"/>
    </location>
</feature>
<dbReference type="CDD" id="cd00096">
    <property type="entry name" value="Ig"/>
    <property type="match status" value="1"/>
</dbReference>
<evidence type="ECO:0000256" key="2">
    <source>
        <dbReference type="ARBA" id="ARBA00023136"/>
    </source>
</evidence>
<feature type="domain" description="Ig-like" evidence="6">
    <location>
        <begin position="378"/>
        <end position="481"/>
    </location>
</feature>
<reference evidence="7 9" key="2">
    <citation type="submission" date="2018-11" db="EMBL/GenBank/DDBJ databases">
        <authorList>
            <consortium name="Pathogen Informatics"/>
        </authorList>
    </citation>
    <scope>NUCLEOTIDE SEQUENCE [LARGE SCALE GENOMIC DNA]</scope>
</reference>
<keyword evidence="9" id="KW-1185">Reference proteome</keyword>
<dbReference type="GO" id="GO:0050839">
    <property type="term" value="F:cell adhesion molecule binding"/>
    <property type="evidence" value="ECO:0007669"/>
    <property type="project" value="TreeGrafter"/>
</dbReference>
<organism evidence="8 10">
    <name type="scientific">Dracunculus medinensis</name>
    <name type="common">Guinea worm</name>
    <dbReference type="NCBI Taxonomy" id="318479"/>
    <lineage>
        <taxon>Eukaryota</taxon>
        <taxon>Metazoa</taxon>
        <taxon>Ecdysozoa</taxon>
        <taxon>Nematoda</taxon>
        <taxon>Chromadorea</taxon>
        <taxon>Rhabditida</taxon>
        <taxon>Spirurina</taxon>
        <taxon>Dracunculoidea</taxon>
        <taxon>Dracunculidae</taxon>
        <taxon>Dracunculus</taxon>
    </lineage>
</organism>
<evidence type="ECO:0000256" key="4">
    <source>
        <dbReference type="ARBA" id="ARBA00023180"/>
    </source>
</evidence>
<feature type="domain" description="Ig-like" evidence="6">
    <location>
        <begin position="293"/>
        <end position="370"/>
    </location>
</feature>
<dbReference type="Proteomes" id="UP000274756">
    <property type="component" value="Unassembled WGS sequence"/>
</dbReference>
<dbReference type="STRING" id="318479.A0A0N4U9L1"/>
<evidence type="ECO:0000259" key="6">
    <source>
        <dbReference type="PROSITE" id="PS50835"/>
    </source>
</evidence>